<keyword evidence="1" id="KW-0732">Signal</keyword>
<evidence type="ECO:0000256" key="1">
    <source>
        <dbReference type="SAM" id="SignalP"/>
    </source>
</evidence>
<dbReference type="InterPro" id="IPR038084">
    <property type="entry name" value="PduO/GlcC-like_sf"/>
</dbReference>
<dbReference type="EMBL" id="JH651384">
    <property type="protein sequence ID" value="EIJ33046.1"/>
    <property type="molecule type" value="Genomic_DNA"/>
</dbReference>
<dbReference type="PANTHER" id="PTHR34309:SF10">
    <property type="entry name" value="SLR1406 PROTEIN"/>
    <property type="match status" value="1"/>
</dbReference>
<sequence length="176" mass="18362" precursor="true">MKTVLPDSLKPLLVCASLFLAGGANAEETAEKPADAIAVKQISMELALDIARESVLACREKGYSVAAVIVDRSANVQALLRDTLAARFTTQIAEEKANAVILSGVNSSEFRANRADIKDEMNQVDGIMVLDGGLKIEAGGSLLGAVGVSGAPGGDKDAECAQAALDKLAERLEFME</sequence>
<accession>A0A656HC92</accession>
<proteinExistence type="predicted"/>
<dbReference type="SUPFAM" id="SSF143744">
    <property type="entry name" value="GlcG-like"/>
    <property type="match status" value="1"/>
</dbReference>
<dbReference type="InterPro" id="IPR052517">
    <property type="entry name" value="GlcG_carb_metab_protein"/>
</dbReference>
<evidence type="ECO:0008006" key="4">
    <source>
        <dbReference type="Google" id="ProtNLM"/>
    </source>
</evidence>
<dbReference type="AlphaFoldDB" id="A0A656HC92"/>
<reference evidence="3" key="1">
    <citation type="journal article" date="2011" name="Stand. Genomic Sci.">
        <title>Genome sequence of the filamentous, gliding Thiothrix nivea neotype strain (JP2(T)).</title>
        <authorList>
            <person name="Lapidus A."/>
            <person name="Nolan M."/>
            <person name="Lucas S."/>
            <person name="Glavina Del Rio T."/>
            <person name="Tice H."/>
            <person name="Cheng J.F."/>
            <person name="Tapia R."/>
            <person name="Han C."/>
            <person name="Goodwin L."/>
            <person name="Pitluck S."/>
            <person name="Liolios K."/>
            <person name="Pagani I."/>
            <person name="Ivanova N."/>
            <person name="Huntemann M."/>
            <person name="Mavromatis K."/>
            <person name="Mikhailova N."/>
            <person name="Pati A."/>
            <person name="Chen A."/>
            <person name="Palaniappan K."/>
            <person name="Land M."/>
            <person name="Brambilla E.M."/>
            <person name="Rohde M."/>
            <person name="Abt B."/>
            <person name="Verbarg S."/>
            <person name="Goker M."/>
            <person name="Bristow J."/>
            <person name="Eisen J.A."/>
            <person name="Markowitz V."/>
            <person name="Hugenholtz P."/>
            <person name="Kyrpides N.C."/>
            <person name="Klenk H.P."/>
            <person name="Woyke T."/>
        </authorList>
    </citation>
    <scope>NUCLEOTIDE SEQUENCE [LARGE SCALE GENOMIC DNA]</scope>
    <source>
        <strain evidence="3">ATCC 35100 / DSM 5205 / JP2</strain>
    </source>
</reference>
<evidence type="ECO:0000313" key="2">
    <source>
        <dbReference type="EMBL" id="EIJ33046.1"/>
    </source>
</evidence>
<protein>
    <recommendedName>
        <fullName evidence="4">Heme-binding protein</fullName>
    </recommendedName>
</protein>
<dbReference type="RefSeq" id="WP_002707009.1">
    <property type="nucleotide sequence ID" value="NZ_JH651384.1"/>
</dbReference>
<feature type="chain" id="PRO_5024963906" description="Heme-binding protein" evidence="1">
    <location>
        <begin position="27"/>
        <end position="176"/>
    </location>
</feature>
<dbReference type="Gene3D" id="3.30.450.150">
    <property type="entry name" value="Haem-degrading domain"/>
    <property type="match status" value="1"/>
</dbReference>
<organism evidence="2 3">
    <name type="scientific">Thiothrix nivea (strain ATCC 35100 / DSM 5205 / JP2)</name>
    <dbReference type="NCBI Taxonomy" id="870187"/>
    <lineage>
        <taxon>Bacteria</taxon>
        <taxon>Pseudomonadati</taxon>
        <taxon>Pseudomonadota</taxon>
        <taxon>Gammaproteobacteria</taxon>
        <taxon>Thiotrichales</taxon>
        <taxon>Thiotrichaceae</taxon>
        <taxon>Thiothrix</taxon>
    </lineage>
</organism>
<name>A0A656HC92_THINJ</name>
<dbReference type="InterPro" id="IPR005624">
    <property type="entry name" value="PduO/GlcC-like"/>
</dbReference>
<gene>
    <name evidence="2" type="ORF">Thini_0393</name>
</gene>
<feature type="signal peptide" evidence="1">
    <location>
        <begin position="1"/>
        <end position="26"/>
    </location>
</feature>
<dbReference type="OrthoDB" id="5786851at2"/>
<dbReference type="PANTHER" id="PTHR34309">
    <property type="entry name" value="SLR1406 PROTEIN"/>
    <property type="match status" value="1"/>
</dbReference>
<dbReference type="Proteomes" id="UP000005317">
    <property type="component" value="Unassembled WGS sequence"/>
</dbReference>
<dbReference type="Pfam" id="PF03928">
    <property type="entry name" value="HbpS-like"/>
    <property type="match status" value="1"/>
</dbReference>
<keyword evidence="3" id="KW-1185">Reference proteome</keyword>
<evidence type="ECO:0000313" key="3">
    <source>
        <dbReference type="Proteomes" id="UP000005317"/>
    </source>
</evidence>